<dbReference type="HOGENOM" id="CLU_001744_0_0_1"/>
<organism evidence="3 4">
    <name type="scientific">Pisolithus microcarpus 441</name>
    <dbReference type="NCBI Taxonomy" id="765257"/>
    <lineage>
        <taxon>Eukaryota</taxon>
        <taxon>Fungi</taxon>
        <taxon>Dikarya</taxon>
        <taxon>Basidiomycota</taxon>
        <taxon>Agaricomycotina</taxon>
        <taxon>Agaricomycetes</taxon>
        <taxon>Agaricomycetidae</taxon>
        <taxon>Boletales</taxon>
        <taxon>Sclerodermatineae</taxon>
        <taxon>Pisolithaceae</taxon>
        <taxon>Pisolithus</taxon>
    </lineage>
</organism>
<dbReference type="InterPro" id="IPR022155">
    <property type="entry name" value="DUF3684"/>
</dbReference>
<dbReference type="Gene3D" id="3.30.565.10">
    <property type="entry name" value="Histidine kinase-like ATPase, C-terminal domain"/>
    <property type="match status" value="1"/>
</dbReference>
<dbReference type="Pfam" id="PF25794">
    <property type="entry name" value="SACS"/>
    <property type="match status" value="1"/>
</dbReference>
<evidence type="ECO:0000259" key="2">
    <source>
        <dbReference type="Pfam" id="PF25794"/>
    </source>
</evidence>
<dbReference type="AlphaFoldDB" id="A0A0D0A130"/>
<reference evidence="4" key="2">
    <citation type="submission" date="2015-01" db="EMBL/GenBank/DDBJ databases">
        <title>Evolutionary Origins and Diversification of the Mycorrhizal Mutualists.</title>
        <authorList>
            <consortium name="DOE Joint Genome Institute"/>
            <consortium name="Mycorrhizal Genomics Consortium"/>
            <person name="Kohler A."/>
            <person name="Kuo A."/>
            <person name="Nagy L.G."/>
            <person name="Floudas D."/>
            <person name="Copeland A."/>
            <person name="Barry K.W."/>
            <person name="Cichocki N."/>
            <person name="Veneault-Fourrey C."/>
            <person name="LaButti K."/>
            <person name="Lindquist E.A."/>
            <person name="Lipzen A."/>
            <person name="Lundell T."/>
            <person name="Morin E."/>
            <person name="Murat C."/>
            <person name="Riley R."/>
            <person name="Ohm R."/>
            <person name="Sun H."/>
            <person name="Tunlid A."/>
            <person name="Henrissat B."/>
            <person name="Grigoriev I.V."/>
            <person name="Hibbett D.S."/>
            <person name="Martin F."/>
        </authorList>
    </citation>
    <scope>NUCLEOTIDE SEQUENCE [LARGE SCALE GENOMIC DNA]</scope>
    <source>
        <strain evidence="4">441</strain>
    </source>
</reference>
<dbReference type="Proteomes" id="UP000054018">
    <property type="component" value="Unassembled WGS sequence"/>
</dbReference>
<reference evidence="3 4" key="1">
    <citation type="submission" date="2014-04" db="EMBL/GenBank/DDBJ databases">
        <authorList>
            <consortium name="DOE Joint Genome Institute"/>
            <person name="Kuo A."/>
            <person name="Kohler A."/>
            <person name="Costa M.D."/>
            <person name="Nagy L.G."/>
            <person name="Floudas D."/>
            <person name="Copeland A."/>
            <person name="Barry K.W."/>
            <person name="Cichocki N."/>
            <person name="Veneault-Fourrey C."/>
            <person name="LaButti K."/>
            <person name="Lindquist E.A."/>
            <person name="Lipzen A."/>
            <person name="Lundell T."/>
            <person name="Morin E."/>
            <person name="Murat C."/>
            <person name="Sun H."/>
            <person name="Tunlid A."/>
            <person name="Henrissat B."/>
            <person name="Grigoriev I.V."/>
            <person name="Hibbett D.S."/>
            <person name="Martin F."/>
            <person name="Nordberg H.P."/>
            <person name="Cantor M.N."/>
            <person name="Hua S.X."/>
        </authorList>
    </citation>
    <scope>NUCLEOTIDE SEQUENCE [LARGE SCALE GENOMIC DNA]</scope>
    <source>
        <strain evidence="3 4">441</strain>
    </source>
</reference>
<dbReference type="EMBL" id="KN833693">
    <property type="protein sequence ID" value="KIK28132.1"/>
    <property type="molecule type" value="Genomic_DNA"/>
</dbReference>
<evidence type="ECO:0000256" key="1">
    <source>
        <dbReference type="SAM" id="MobiDB-lite"/>
    </source>
</evidence>
<feature type="domain" description="Sacsin/Nov" evidence="2">
    <location>
        <begin position="37"/>
        <end position="155"/>
    </location>
</feature>
<dbReference type="InterPro" id="IPR036890">
    <property type="entry name" value="HATPase_C_sf"/>
</dbReference>
<name>A0A0D0A130_9AGAM</name>
<accession>A0A0D0A130</accession>
<feature type="region of interest" description="Disordered" evidence="1">
    <location>
        <begin position="1"/>
        <end position="29"/>
    </location>
</feature>
<evidence type="ECO:0000313" key="3">
    <source>
        <dbReference type="EMBL" id="KIK28132.1"/>
    </source>
</evidence>
<dbReference type="PANTHER" id="PTHR47839">
    <property type="entry name" value="DOMAIN PROTEIN, PUTATIVE (AFU_ORTHOLOGUE AFUA_6G04830)-RELATED"/>
    <property type="match status" value="1"/>
</dbReference>
<sequence>MISRFRRSLSSSPLSTHQQQSQQSQQGYAPVTVDTHALIDKVLARYSGEFTVFRELLQNSDDAGCDAAEIRFETAAFLRLKPGAVMKTGPPVLPDLKTTNWTFKNLGKPFREEDWDRLPKIASGNPDSQKVGAFSVGFYSLFSVTESPYVSSGDKEMEFSWKNGNQLCYRFGHLPQTATKDPWTTFKMPLREAAPMPSVSEFMQFLASSITFMVHLRDVTVFFDHHCVGQITKSLGRSLVTPIPPELKQSSPEKNMVVKSVQRRRKSFLQLSVMIKTKLMLPPYDSVRPYEAELDLAVFTAQVDVSVDKKLSRELIRCMKKDPPSSLEYSLIYDQRFLHLLKFFTFHHSTPSPKVTELLASSFYGCSTLPLRVLSSVGIREAPDVRMFDSELAKFLKSLPMLSEDVTRDCARFLEKLPEGQKICKITPPDVLQDLRHHALLVDELVVCLRWWINLGRKGTVTNMADLLDAATLRGTGETIHLLSITSFVNPEVLGPHIPPDGPLPLSLIPLGISKYFDYEELISFGWKEFTVVSWLQHISHPDVMSADEKYDFTRSVDWACLVLSTLSRVWPKLSEDIRSESRDVVRNKTCIPTSKGLCSPECSYLPIADSARFHHLDLQIVGHHPRFKVDENMKEFLLFMGVRKNPPIQLLLNQMGDWTMFDLIDYLVRKESSLNSEDLSTLKSSEIFIEDSVRSNEKNTRRRASELYPPIDIFRKLRLPVIEWNGMSDWRDTSPEARLLYRLGLNRFPPLPKIVELCSSSDEGVQETAFVYLCDKLHSQYTDYKPENFRDVDFIPVESEGRTYLRKLGEVYSGTQWKTLGFYVVWDRYSSAPLQQLGVMQHPPASELLDLLEKAPPLDEKTATHWFETLSDNLATSDLTKLSGLPIVPTGPSSASKMLPPAKCHIGQGLQQGLYAKLFIFVDFGTKANRFLSACDSKNQVSIEDIAKVLIENPERFFELAGGYEGFLVELQKLACHRQDISNATLNEMSHNPSLLGVRRKKTEGQAGWDYEYRFLPPRGVTIVDDMDDYQLFYDCLFVAPPGQVLEDFYRSLGCSYLSEAVRWSCNDFHEIPATKTCPKVQSLILERLPFFIQNYADIMPEGATRSNLDHLKVKACKKMVVTKIFVPGNVKRTRDTQAIARREGDFIELWISEAASCDMYE</sequence>
<dbReference type="SUPFAM" id="SSF55874">
    <property type="entry name" value="ATPase domain of HSP90 chaperone/DNA topoisomerase II/histidine kinase"/>
    <property type="match status" value="1"/>
</dbReference>
<dbReference type="Pfam" id="PF12449">
    <property type="entry name" value="DUF3684"/>
    <property type="match status" value="2"/>
</dbReference>
<feature type="compositionally biased region" description="Low complexity" evidence="1">
    <location>
        <begin position="8"/>
        <end position="26"/>
    </location>
</feature>
<keyword evidence="4" id="KW-1185">Reference proteome</keyword>
<evidence type="ECO:0000313" key="4">
    <source>
        <dbReference type="Proteomes" id="UP000054018"/>
    </source>
</evidence>
<dbReference type="InterPro" id="IPR058210">
    <property type="entry name" value="SACS/Nov_dom"/>
</dbReference>
<gene>
    <name evidence="3" type="ORF">PISMIDRAFT_7661</name>
</gene>
<dbReference type="STRING" id="765257.A0A0D0A130"/>
<dbReference type="PANTHER" id="PTHR47839:SF1">
    <property type="entry name" value="DOMAIN PROTEIN, PUTATIVE (AFU_ORTHOLOGUE AFUA_6G04830)-RELATED"/>
    <property type="match status" value="1"/>
</dbReference>
<dbReference type="OrthoDB" id="10031156at2759"/>
<protein>
    <recommendedName>
        <fullName evidence="2">Sacsin/Nov domain-containing protein</fullName>
    </recommendedName>
</protein>
<proteinExistence type="predicted"/>